<evidence type="ECO:0000256" key="1">
    <source>
        <dbReference type="ARBA" id="ARBA00022614"/>
    </source>
</evidence>
<dbReference type="InterPro" id="IPR050333">
    <property type="entry name" value="SLRP"/>
</dbReference>
<dbReference type="AlphaFoldDB" id="A0A9N9RPD3"/>
<proteinExistence type="predicted"/>
<keyword evidence="2" id="KW-0677">Repeat</keyword>
<feature type="signal peptide" evidence="4">
    <location>
        <begin position="1"/>
        <end position="17"/>
    </location>
</feature>
<feature type="chain" id="PRO_5040436120" evidence="4">
    <location>
        <begin position="18"/>
        <end position="814"/>
    </location>
</feature>
<organism evidence="5 6">
    <name type="scientific">Chironomus riparius</name>
    <dbReference type="NCBI Taxonomy" id="315576"/>
    <lineage>
        <taxon>Eukaryota</taxon>
        <taxon>Metazoa</taxon>
        <taxon>Ecdysozoa</taxon>
        <taxon>Arthropoda</taxon>
        <taxon>Hexapoda</taxon>
        <taxon>Insecta</taxon>
        <taxon>Pterygota</taxon>
        <taxon>Neoptera</taxon>
        <taxon>Endopterygota</taxon>
        <taxon>Diptera</taxon>
        <taxon>Nematocera</taxon>
        <taxon>Chironomoidea</taxon>
        <taxon>Chironomidae</taxon>
        <taxon>Chironominae</taxon>
        <taxon>Chironomus</taxon>
    </lineage>
</organism>
<dbReference type="Gene3D" id="3.80.10.10">
    <property type="entry name" value="Ribonuclease Inhibitor"/>
    <property type="match status" value="3"/>
</dbReference>
<dbReference type="InterPro" id="IPR003591">
    <property type="entry name" value="Leu-rich_rpt_typical-subtyp"/>
</dbReference>
<reference evidence="5" key="2">
    <citation type="submission" date="2022-10" db="EMBL/GenBank/DDBJ databases">
        <authorList>
            <consortium name="ENA_rothamsted_submissions"/>
            <consortium name="culmorum"/>
            <person name="King R."/>
        </authorList>
    </citation>
    <scope>NUCLEOTIDE SEQUENCE</scope>
</reference>
<keyword evidence="1" id="KW-0433">Leucine-rich repeat</keyword>
<protein>
    <submittedName>
        <fullName evidence="5">Uncharacterized protein</fullName>
    </submittedName>
</protein>
<dbReference type="SMART" id="SM00369">
    <property type="entry name" value="LRR_TYP"/>
    <property type="match status" value="10"/>
</dbReference>
<accession>A0A9N9RPD3</accession>
<evidence type="ECO:0000313" key="6">
    <source>
        <dbReference type="Proteomes" id="UP001153620"/>
    </source>
</evidence>
<dbReference type="PANTHER" id="PTHR45712:SF1">
    <property type="entry name" value="NEPHROCAN"/>
    <property type="match status" value="1"/>
</dbReference>
<keyword evidence="6" id="KW-1185">Reference proteome</keyword>
<dbReference type="PROSITE" id="PS51450">
    <property type="entry name" value="LRR"/>
    <property type="match status" value="2"/>
</dbReference>
<gene>
    <name evidence="5" type="ORF">CHIRRI_LOCUS3785</name>
</gene>
<dbReference type="OrthoDB" id="694479at2759"/>
<evidence type="ECO:0000256" key="3">
    <source>
        <dbReference type="SAM" id="Coils"/>
    </source>
</evidence>
<reference evidence="5" key="1">
    <citation type="submission" date="2022-01" db="EMBL/GenBank/DDBJ databases">
        <authorList>
            <person name="King R."/>
        </authorList>
    </citation>
    <scope>NUCLEOTIDE SEQUENCE</scope>
</reference>
<evidence type="ECO:0000313" key="5">
    <source>
        <dbReference type="EMBL" id="CAG9800847.1"/>
    </source>
</evidence>
<dbReference type="InterPro" id="IPR001611">
    <property type="entry name" value="Leu-rich_rpt"/>
</dbReference>
<dbReference type="GO" id="GO:0005615">
    <property type="term" value="C:extracellular space"/>
    <property type="evidence" value="ECO:0007669"/>
    <property type="project" value="TreeGrafter"/>
</dbReference>
<evidence type="ECO:0000256" key="2">
    <source>
        <dbReference type="ARBA" id="ARBA00022737"/>
    </source>
</evidence>
<dbReference type="EMBL" id="OU895877">
    <property type="protein sequence ID" value="CAG9800847.1"/>
    <property type="molecule type" value="Genomic_DNA"/>
</dbReference>
<dbReference type="SUPFAM" id="SSF52058">
    <property type="entry name" value="L domain-like"/>
    <property type="match status" value="1"/>
</dbReference>
<keyword evidence="3" id="KW-0175">Coiled coil</keyword>
<dbReference type="SMART" id="SM00365">
    <property type="entry name" value="LRR_SD22"/>
    <property type="match status" value="5"/>
</dbReference>
<keyword evidence="4" id="KW-0732">Signal</keyword>
<dbReference type="Pfam" id="PF13855">
    <property type="entry name" value="LRR_8"/>
    <property type="match status" value="2"/>
</dbReference>
<dbReference type="PANTHER" id="PTHR45712">
    <property type="entry name" value="AGAP008170-PA"/>
    <property type="match status" value="1"/>
</dbReference>
<sequence>MKPIWFIIALCLDESIAKIVLICHLKHSDVGHGHFETCETSKPAIDTSTDKIIDTAIGWSKSRTTNDVQQYYTEYVNCVHFPFDLNTVFPNLEVIRLWKSNVKFVDNMDLRNLVNLKIFDLEDNNIEVLQSDLFINNIKLKEIYLQKNKLKFIAARVFNVINLIALNLEENLCVNGKAYNDISAMLTLKLKVDEICSAPEFLLTKNEQLIKTIVDLNYTLTEESKKRGSLDIEYSKAKSSLTTCEDERSTIQNDKFRMNSQIKKDANSIKKLNDELKSVKELNNDLTSENVKLTNQVKKLSLKLKDSEEKVYDLITNNRACTSESSDSLKERTLKYENEKLSKEIQELKSFKNDLELEWRIVSLECQFVIWNNVYTCQTDKLKVKIDDAEVVVVGKHVKGKKSSQVKKLVINSEDVKMIFLPINLGTVFEKVQSIIIQNSNLISIKIENFDNMKELKEILLDYNDIEEIPFDTFTYPVNLERLSLGHNKIKYLNKDLFKELKKLKYLFANDNKIQKINAELLKFNNKLELVNLQNNNIKHIGLNAFKTLNKLILINLENNKCISVKYNLEQLNKETNTIISKCSSPETQDIDCQYENFDSVYTCSIIDIRIESDNILISNIEGNHLVTNGNDNVKLIKAYNQDLKFFPTGFSNFYKNVEKIDVKNSQLVGIGENEFIGLIKVKELILSSNNINNLHENSFKDLKNLEILNLSNNQITKLPNKVFEQLTSLKTLDISTNKIQKLPTNLLAKNINLEILNASGNKLSQIHSALLNRKVKLKEANFNSNSCINARMPHISLDSLILLFVENCSQIDQ</sequence>
<dbReference type="Proteomes" id="UP001153620">
    <property type="component" value="Chromosome 1"/>
</dbReference>
<dbReference type="InterPro" id="IPR032675">
    <property type="entry name" value="LRR_dom_sf"/>
</dbReference>
<feature type="coiled-coil region" evidence="3">
    <location>
        <begin position="262"/>
        <end position="310"/>
    </location>
</feature>
<name>A0A9N9RPD3_9DIPT</name>
<evidence type="ECO:0000256" key="4">
    <source>
        <dbReference type="SAM" id="SignalP"/>
    </source>
</evidence>